<dbReference type="PANTHER" id="PTHR30204:SF58">
    <property type="entry name" value="HTH-TYPE TRANSCRIPTIONAL REGULATOR YFMP"/>
    <property type="match status" value="1"/>
</dbReference>
<evidence type="ECO:0000256" key="1">
    <source>
        <dbReference type="ARBA" id="ARBA00023125"/>
    </source>
</evidence>
<evidence type="ECO:0000313" key="4">
    <source>
        <dbReference type="Proteomes" id="UP001595965"/>
    </source>
</evidence>
<dbReference type="InterPro" id="IPR047057">
    <property type="entry name" value="MerR_fam"/>
</dbReference>
<dbReference type="PANTHER" id="PTHR30204">
    <property type="entry name" value="REDOX-CYCLING DRUG-SENSING TRANSCRIPTIONAL ACTIVATOR SOXR"/>
    <property type="match status" value="1"/>
</dbReference>
<comment type="caution">
    <text evidence="3">The sequence shown here is derived from an EMBL/GenBank/DDBJ whole genome shotgun (WGS) entry which is preliminary data.</text>
</comment>
<dbReference type="InterPro" id="IPR000551">
    <property type="entry name" value="MerR-type_HTH_dom"/>
</dbReference>
<sequence>MAAGRERVPSTCSASRSSSRNGSVRISMIAHSQQMIDVLFYTHQVDRSRLAGRYFYISPREGVQEWILHRAERFRMADRRDDQGVYSISVTARMVGMEQHNLRQYESRGLLEPDRTSGGTRLYSDRDVDVLRRIGELLTEGLNLAGVRLVLELEARNRHLTRQVDRLKDQS</sequence>
<dbReference type="SMART" id="SM00422">
    <property type="entry name" value="HTH_MERR"/>
    <property type="match status" value="1"/>
</dbReference>
<organism evidence="3 4">
    <name type="scientific">Citricoccus alkalitolerans</name>
    <dbReference type="NCBI Taxonomy" id="246603"/>
    <lineage>
        <taxon>Bacteria</taxon>
        <taxon>Bacillati</taxon>
        <taxon>Actinomycetota</taxon>
        <taxon>Actinomycetes</taxon>
        <taxon>Micrococcales</taxon>
        <taxon>Micrococcaceae</taxon>
        <taxon>Citricoccus</taxon>
    </lineage>
</organism>
<proteinExistence type="predicted"/>
<dbReference type="Gene3D" id="1.10.1660.10">
    <property type="match status" value="1"/>
</dbReference>
<protein>
    <submittedName>
        <fullName evidence="3">MerR family transcriptional regulator</fullName>
    </submittedName>
</protein>
<dbReference type="SUPFAM" id="SSF46955">
    <property type="entry name" value="Putative DNA-binding domain"/>
    <property type="match status" value="1"/>
</dbReference>
<feature type="domain" description="HTH merR-type" evidence="2">
    <location>
        <begin position="85"/>
        <end position="153"/>
    </location>
</feature>
<dbReference type="PROSITE" id="PS50937">
    <property type="entry name" value="HTH_MERR_2"/>
    <property type="match status" value="1"/>
</dbReference>
<dbReference type="RefSeq" id="WP_378108253.1">
    <property type="nucleotide sequence ID" value="NZ_JBHSEN010000001.1"/>
</dbReference>
<evidence type="ECO:0000259" key="2">
    <source>
        <dbReference type="PROSITE" id="PS50937"/>
    </source>
</evidence>
<dbReference type="EMBL" id="JBHSEN010000001">
    <property type="protein sequence ID" value="MFC4429418.1"/>
    <property type="molecule type" value="Genomic_DNA"/>
</dbReference>
<gene>
    <name evidence="3" type="ORF">ACFO0K_06970</name>
</gene>
<dbReference type="Proteomes" id="UP001595965">
    <property type="component" value="Unassembled WGS sequence"/>
</dbReference>
<reference evidence="4" key="1">
    <citation type="journal article" date="2019" name="Int. J. Syst. Evol. Microbiol.">
        <title>The Global Catalogue of Microorganisms (GCM) 10K type strain sequencing project: providing services to taxonomists for standard genome sequencing and annotation.</title>
        <authorList>
            <consortium name="The Broad Institute Genomics Platform"/>
            <consortium name="The Broad Institute Genome Sequencing Center for Infectious Disease"/>
            <person name="Wu L."/>
            <person name="Ma J."/>
        </authorList>
    </citation>
    <scope>NUCLEOTIDE SEQUENCE [LARGE SCALE GENOMIC DNA]</scope>
    <source>
        <strain evidence="4">CGMCC 1.12125</strain>
    </source>
</reference>
<dbReference type="Pfam" id="PF13411">
    <property type="entry name" value="MerR_1"/>
    <property type="match status" value="1"/>
</dbReference>
<evidence type="ECO:0000313" key="3">
    <source>
        <dbReference type="EMBL" id="MFC4429418.1"/>
    </source>
</evidence>
<keyword evidence="1" id="KW-0238">DNA-binding</keyword>
<name>A0ABV8Y0M5_9MICC</name>
<keyword evidence="4" id="KW-1185">Reference proteome</keyword>
<accession>A0ABV8Y0M5</accession>
<dbReference type="InterPro" id="IPR009061">
    <property type="entry name" value="DNA-bd_dom_put_sf"/>
</dbReference>